<proteinExistence type="predicted"/>
<dbReference type="Proteomes" id="UP000483004">
    <property type="component" value="Unassembled WGS sequence"/>
</dbReference>
<accession>A0A6L3W9U5</accession>
<comment type="caution">
    <text evidence="1">The sequence shown here is derived from an EMBL/GenBank/DDBJ whole genome shotgun (WGS) entry which is preliminary data.</text>
</comment>
<dbReference type="RefSeq" id="WP_151538254.1">
    <property type="nucleotide sequence ID" value="NZ_WBMR01000004.1"/>
</dbReference>
<evidence type="ECO:0000313" key="1">
    <source>
        <dbReference type="EMBL" id="KAB2388660.1"/>
    </source>
</evidence>
<dbReference type="OrthoDB" id="3480712at2"/>
<dbReference type="AlphaFoldDB" id="A0A6L3W9U5"/>
<protein>
    <submittedName>
        <fullName evidence="1">Uncharacterized protein</fullName>
    </submittedName>
</protein>
<organism evidence="1 2">
    <name type="scientific">Actinomadura montaniterrae</name>
    <dbReference type="NCBI Taxonomy" id="1803903"/>
    <lineage>
        <taxon>Bacteria</taxon>
        <taxon>Bacillati</taxon>
        <taxon>Actinomycetota</taxon>
        <taxon>Actinomycetes</taxon>
        <taxon>Streptosporangiales</taxon>
        <taxon>Thermomonosporaceae</taxon>
        <taxon>Actinomadura</taxon>
    </lineage>
</organism>
<keyword evidence="2" id="KW-1185">Reference proteome</keyword>
<reference evidence="1 2" key="1">
    <citation type="submission" date="2019-09" db="EMBL/GenBank/DDBJ databases">
        <title>Actinomadura physcomitrii sp. nov., a novel actinomycete isolated from moss [Physcomitrium sphaericum (Ludw) Fuernr].</title>
        <authorList>
            <person name="Liu C."/>
            <person name="Zhuang X."/>
        </authorList>
    </citation>
    <scope>NUCLEOTIDE SEQUENCE [LARGE SCALE GENOMIC DNA]</scope>
    <source>
        <strain evidence="1 2">CYP1-1B</strain>
    </source>
</reference>
<evidence type="ECO:0000313" key="2">
    <source>
        <dbReference type="Proteomes" id="UP000483004"/>
    </source>
</evidence>
<dbReference type="EMBL" id="WBMR01000004">
    <property type="protein sequence ID" value="KAB2388660.1"/>
    <property type="molecule type" value="Genomic_DNA"/>
</dbReference>
<sequence length="196" mass="21620">MSSTPISTIRRLVTTRTRARAEQPRSLVRAFSHPEGSGVIGPGTQHLLRAMLVDALVDGLEQIDVVIAQPDLEQLLGDTSSVPPELLASTLHMFETLEDTIEHLENTHRRAGADEVSERPPILWLASPGPDADVVHQTLKNLATNNLIALVHGPWPYGPTHLIDMDGPRQLPTQNIRMLSRNQAAARLHIPDTRWS</sequence>
<gene>
    <name evidence="1" type="ORF">F9B16_03015</name>
</gene>
<name>A0A6L3W9U5_9ACTN</name>